<organism evidence="1">
    <name type="scientific">marine sediment metagenome</name>
    <dbReference type="NCBI Taxonomy" id="412755"/>
    <lineage>
        <taxon>unclassified sequences</taxon>
        <taxon>metagenomes</taxon>
        <taxon>ecological metagenomes</taxon>
    </lineage>
</organism>
<comment type="caution">
    <text evidence="1">The sequence shown here is derived from an EMBL/GenBank/DDBJ whole genome shotgun (WGS) entry which is preliminary data.</text>
</comment>
<proteinExistence type="predicted"/>
<dbReference type="AlphaFoldDB" id="X0RGC7"/>
<name>X0RGC7_9ZZZZ</name>
<feature type="non-terminal residue" evidence="1">
    <location>
        <position position="357"/>
    </location>
</feature>
<reference evidence="1" key="1">
    <citation type="journal article" date="2014" name="Front. Microbiol.">
        <title>High frequency of phylogenetically diverse reductive dehalogenase-homologous genes in deep subseafloor sedimentary metagenomes.</title>
        <authorList>
            <person name="Kawai M."/>
            <person name="Futagami T."/>
            <person name="Toyoda A."/>
            <person name="Takaki Y."/>
            <person name="Nishi S."/>
            <person name="Hori S."/>
            <person name="Arai W."/>
            <person name="Tsubouchi T."/>
            <person name="Morono Y."/>
            <person name="Uchiyama I."/>
            <person name="Ito T."/>
            <person name="Fujiyama A."/>
            <person name="Inagaki F."/>
            <person name="Takami H."/>
        </authorList>
    </citation>
    <scope>NUCLEOTIDE SEQUENCE</scope>
    <source>
        <strain evidence="1">Expedition CK06-06</strain>
    </source>
</reference>
<sequence length="357" mass="38510">GIWNDGEFVAGKSNFYSQEELSGYFDEFEKGTKLVDNRDQLSQTEKLAARLRDDESDYSYVMSNIDAMQEAQNKGDRGAGEAIRENLDPQGDNVFGRILAGLTSSAVGAGIVAIGAASNPVGWGLIAIAAIGAGLTAVGTNKAALWVSEKDERDIREDLLKLNANTFETDAEREETEMRVADWYNEKNIERFRKDKWSGMLANGILETLAYGSEFAFGAGIATGARKGLSIAATGLAKKAVKEGAEGVLGKIAKEGAEAALGKTILTKSAKLAITPDQAKTILRRAPKVALRQPGVDIGDVYGQMMNNVFQRNLRAFFGKKSTQLGISGAATFVSQQPRLFTELRSDQLDKVDVKPD</sequence>
<feature type="non-terminal residue" evidence="1">
    <location>
        <position position="1"/>
    </location>
</feature>
<evidence type="ECO:0000313" key="1">
    <source>
        <dbReference type="EMBL" id="GAF67828.1"/>
    </source>
</evidence>
<dbReference type="EMBL" id="BARS01008895">
    <property type="protein sequence ID" value="GAF67828.1"/>
    <property type="molecule type" value="Genomic_DNA"/>
</dbReference>
<accession>X0RGC7</accession>
<gene>
    <name evidence="1" type="ORF">S01H1_16853</name>
</gene>
<protein>
    <submittedName>
        <fullName evidence="1">Uncharacterized protein</fullName>
    </submittedName>
</protein>